<accession>A0ABN2V588</accession>
<evidence type="ECO:0000313" key="3">
    <source>
        <dbReference type="Proteomes" id="UP001500751"/>
    </source>
</evidence>
<proteinExistence type="predicted"/>
<organism evidence="2 3">
    <name type="scientific">Catenulispora yoronensis</name>
    <dbReference type="NCBI Taxonomy" id="450799"/>
    <lineage>
        <taxon>Bacteria</taxon>
        <taxon>Bacillati</taxon>
        <taxon>Actinomycetota</taxon>
        <taxon>Actinomycetes</taxon>
        <taxon>Catenulisporales</taxon>
        <taxon>Catenulisporaceae</taxon>
        <taxon>Catenulispora</taxon>
    </lineage>
</organism>
<reference evidence="2 3" key="1">
    <citation type="journal article" date="2019" name="Int. J. Syst. Evol. Microbiol.">
        <title>The Global Catalogue of Microorganisms (GCM) 10K type strain sequencing project: providing services to taxonomists for standard genome sequencing and annotation.</title>
        <authorList>
            <consortium name="The Broad Institute Genomics Platform"/>
            <consortium name="The Broad Institute Genome Sequencing Center for Infectious Disease"/>
            <person name="Wu L."/>
            <person name="Ma J."/>
        </authorList>
    </citation>
    <scope>NUCLEOTIDE SEQUENCE [LARGE SCALE GENOMIC DNA]</scope>
    <source>
        <strain evidence="2 3">JCM 16014</strain>
    </source>
</reference>
<name>A0ABN2V588_9ACTN</name>
<comment type="caution">
    <text evidence="2">The sequence shown here is derived from an EMBL/GenBank/DDBJ whole genome shotgun (WGS) entry which is preliminary data.</text>
</comment>
<gene>
    <name evidence="2" type="ORF">GCM10009839_69490</name>
</gene>
<feature type="region of interest" description="Disordered" evidence="1">
    <location>
        <begin position="28"/>
        <end position="54"/>
    </location>
</feature>
<sequence>MGRADGTRGLPAPGSLPPEVLRALEEARERQARGKVRETYTPDELRKMLHLPPS</sequence>
<dbReference type="RefSeq" id="WP_344669937.1">
    <property type="nucleotide sequence ID" value="NZ_BAAAQN010000053.1"/>
</dbReference>
<protein>
    <submittedName>
        <fullName evidence="2">Uncharacterized protein</fullName>
    </submittedName>
</protein>
<dbReference type="EMBL" id="BAAAQN010000053">
    <property type="protein sequence ID" value="GAA2052260.1"/>
    <property type="molecule type" value="Genomic_DNA"/>
</dbReference>
<evidence type="ECO:0000313" key="2">
    <source>
        <dbReference type="EMBL" id="GAA2052260.1"/>
    </source>
</evidence>
<keyword evidence="3" id="KW-1185">Reference proteome</keyword>
<evidence type="ECO:0000256" key="1">
    <source>
        <dbReference type="SAM" id="MobiDB-lite"/>
    </source>
</evidence>
<dbReference type="Proteomes" id="UP001500751">
    <property type="component" value="Unassembled WGS sequence"/>
</dbReference>
<feature type="compositionally biased region" description="Basic and acidic residues" evidence="1">
    <location>
        <begin position="28"/>
        <end position="47"/>
    </location>
</feature>